<evidence type="ECO:0000313" key="3">
    <source>
        <dbReference type="Proteomes" id="UP000245137"/>
    </source>
</evidence>
<feature type="domain" description="PilZ" evidence="1">
    <location>
        <begin position="114"/>
        <end position="186"/>
    </location>
</feature>
<evidence type="ECO:0000259" key="1">
    <source>
        <dbReference type="Pfam" id="PF07238"/>
    </source>
</evidence>
<comment type="caution">
    <text evidence="2">The sequence shown here is derived from an EMBL/GenBank/DDBJ whole genome shotgun (WGS) entry which is preliminary data.</text>
</comment>
<gene>
    <name evidence="2" type="ORF">C5689_10460</name>
</gene>
<organism evidence="2 3">
    <name type="scientific">Methylosinus sporium</name>
    <dbReference type="NCBI Taxonomy" id="428"/>
    <lineage>
        <taxon>Bacteria</taxon>
        <taxon>Pseudomonadati</taxon>
        <taxon>Pseudomonadota</taxon>
        <taxon>Alphaproteobacteria</taxon>
        <taxon>Hyphomicrobiales</taxon>
        <taxon>Methylocystaceae</taxon>
        <taxon>Methylosinus</taxon>
    </lineage>
</organism>
<sequence>MRPKIGAAQLAAETIAEPRFDGRFSLPPDHRRYACRTIDMSAEIVALRSDFRPTVGDRIALDLDRWGRFDGAVIRLFEGGFTVDLEVADQPRAHVAMQFAWLTRHFAPDATRCRAHERLRPKQRFTTFTVAQVTLPCEIVDLSRSGASLRTAVQVPPGEKVTIGKRTQAEVIRQTEDGFAVRFRRLLPLDMFDEDIDL</sequence>
<keyword evidence="3" id="KW-1185">Reference proteome</keyword>
<dbReference type="Proteomes" id="UP000245137">
    <property type="component" value="Unassembled WGS sequence"/>
</dbReference>
<proteinExistence type="predicted"/>
<dbReference type="SUPFAM" id="SSF141371">
    <property type="entry name" value="PilZ domain-like"/>
    <property type="match status" value="1"/>
</dbReference>
<dbReference type="OrthoDB" id="9798164at2"/>
<protein>
    <submittedName>
        <fullName evidence="2">Pilus assembly protein PilZ</fullName>
    </submittedName>
</protein>
<dbReference type="EMBL" id="PUIV01000014">
    <property type="protein sequence ID" value="PWB93856.1"/>
    <property type="molecule type" value="Genomic_DNA"/>
</dbReference>
<evidence type="ECO:0000313" key="2">
    <source>
        <dbReference type="EMBL" id="PWB93856.1"/>
    </source>
</evidence>
<name>A0A2U1SQG9_METSR</name>
<accession>A0A2U1SQG9</accession>
<dbReference type="AlphaFoldDB" id="A0A2U1SQG9"/>
<dbReference type="InterPro" id="IPR009875">
    <property type="entry name" value="PilZ_domain"/>
</dbReference>
<reference evidence="2 3" key="1">
    <citation type="journal article" date="2018" name="Appl. Microbiol. Biotechnol.">
        <title>Co-cultivation of the strictly anaerobic methanogen Methanosarcina barkeri with aerobic methanotrophs in an oxygen-limited membrane bioreactor.</title>
        <authorList>
            <person name="In 't Zandt M.H."/>
            <person name="van den Bosch T.J.M."/>
            <person name="Rijkers R."/>
            <person name="van Kessel M.A.H.J."/>
            <person name="Jetten M.S.M."/>
            <person name="Welte C.U."/>
        </authorList>
    </citation>
    <scope>NUCLEOTIDE SEQUENCE [LARGE SCALE GENOMIC DNA]</scope>
    <source>
        <strain evidence="2 3">DSM 17706</strain>
    </source>
</reference>
<dbReference type="Pfam" id="PF07238">
    <property type="entry name" value="PilZ"/>
    <property type="match status" value="1"/>
</dbReference>
<dbReference type="GO" id="GO:0035438">
    <property type="term" value="F:cyclic-di-GMP binding"/>
    <property type="evidence" value="ECO:0007669"/>
    <property type="project" value="InterPro"/>
</dbReference>